<dbReference type="Pfam" id="PF03610">
    <property type="entry name" value="EIIA-man"/>
    <property type="match status" value="1"/>
</dbReference>
<evidence type="ECO:0000256" key="7">
    <source>
        <dbReference type="ARBA" id="ARBA00022777"/>
    </source>
</evidence>
<evidence type="ECO:0000256" key="5">
    <source>
        <dbReference type="ARBA" id="ARBA00022679"/>
    </source>
</evidence>
<dbReference type="InterPro" id="IPR004701">
    <property type="entry name" value="PTS_EIIA_man-typ"/>
</dbReference>
<dbReference type="PANTHER" id="PTHR33799:SF1">
    <property type="entry name" value="PTS SYSTEM MANNOSE-SPECIFIC EIIAB COMPONENT-RELATED"/>
    <property type="match status" value="1"/>
</dbReference>
<dbReference type="InterPro" id="IPR033887">
    <property type="entry name" value="PTS_IIA_man"/>
</dbReference>
<proteinExistence type="predicted"/>
<dbReference type="InterPro" id="IPR036662">
    <property type="entry name" value="PTS_EIIA_man-typ_sf"/>
</dbReference>
<dbReference type="GO" id="GO:0005737">
    <property type="term" value="C:cytoplasm"/>
    <property type="evidence" value="ECO:0007669"/>
    <property type="project" value="UniProtKB-SubCell"/>
</dbReference>
<dbReference type="AlphaFoldDB" id="A0A6J5GPK5"/>
<dbReference type="GO" id="GO:0016020">
    <property type="term" value="C:membrane"/>
    <property type="evidence" value="ECO:0007669"/>
    <property type="project" value="InterPro"/>
</dbReference>
<protein>
    <recommendedName>
        <fullName evidence="9">PTS EIIA type-4 domain-containing protein</fullName>
    </recommendedName>
</protein>
<evidence type="ECO:0000256" key="3">
    <source>
        <dbReference type="ARBA" id="ARBA00022490"/>
    </source>
</evidence>
<name>A0A6J5GPK5_9BURK</name>
<evidence type="ECO:0000256" key="4">
    <source>
        <dbReference type="ARBA" id="ARBA00022597"/>
    </source>
</evidence>
<evidence type="ECO:0000256" key="6">
    <source>
        <dbReference type="ARBA" id="ARBA00022683"/>
    </source>
</evidence>
<evidence type="ECO:0000256" key="2">
    <source>
        <dbReference type="ARBA" id="ARBA00022448"/>
    </source>
</evidence>
<evidence type="ECO:0000313" key="11">
    <source>
        <dbReference type="Proteomes" id="UP000494252"/>
    </source>
</evidence>
<sequence>MARRGRSAHQMMRSGSHDLRPVEGADEPGLVPVHGLGPFFCSKADMAGILIIAHAPFATALRDCISHIYGGLPARIGVIDVSPDCDPAQQVAFANAEIERLKEENGALVLTDMFGATPANIAGRLATVPNVRVLCGVNLPMLVRAVCYRATPLDTLVDKALAGATKGVHAIGPATPASVACAAAVSECISGLPPDAAAGDCLPALPADADLTQKTDAAGL</sequence>
<dbReference type="Proteomes" id="UP000494252">
    <property type="component" value="Unassembled WGS sequence"/>
</dbReference>
<keyword evidence="11" id="KW-1185">Reference proteome</keyword>
<dbReference type="PANTHER" id="PTHR33799">
    <property type="entry name" value="PTS PERMEASE-RELATED-RELATED"/>
    <property type="match status" value="1"/>
</dbReference>
<dbReference type="EMBL" id="CADIKI010000017">
    <property type="protein sequence ID" value="CAB3802142.1"/>
    <property type="molecule type" value="Genomic_DNA"/>
</dbReference>
<evidence type="ECO:0000256" key="1">
    <source>
        <dbReference type="ARBA" id="ARBA00004496"/>
    </source>
</evidence>
<feature type="region of interest" description="Disordered" evidence="8">
    <location>
        <begin position="1"/>
        <end position="24"/>
    </location>
</feature>
<keyword evidence="3" id="KW-0963">Cytoplasm</keyword>
<evidence type="ECO:0000259" key="9">
    <source>
        <dbReference type="PROSITE" id="PS51096"/>
    </source>
</evidence>
<dbReference type="SUPFAM" id="SSF53062">
    <property type="entry name" value="PTS system fructose IIA component-like"/>
    <property type="match status" value="1"/>
</dbReference>
<dbReference type="GO" id="GO:0009401">
    <property type="term" value="P:phosphoenolpyruvate-dependent sugar phosphotransferase system"/>
    <property type="evidence" value="ECO:0007669"/>
    <property type="project" value="UniProtKB-KW"/>
</dbReference>
<accession>A0A6J5GPK5</accession>
<dbReference type="GO" id="GO:0016301">
    <property type="term" value="F:kinase activity"/>
    <property type="evidence" value="ECO:0007669"/>
    <property type="project" value="UniProtKB-KW"/>
</dbReference>
<organism evidence="10 11">
    <name type="scientific">Paraburkholderia fynbosensis</name>
    <dbReference type="NCBI Taxonomy" id="1200993"/>
    <lineage>
        <taxon>Bacteria</taxon>
        <taxon>Pseudomonadati</taxon>
        <taxon>Pseudomonadota</taxon>
        <taxon>Betaproteobacteria</taxon>
        <taxon>Burkholderiales</taxon>
        <taxon>Burkholderiaceae</taxon>
        <taxon>Paraburkholderia</taxon>
    </lineage>
</organism>
<dbReference type="Gene3D" id="3.40.50.510">
    <property type="entry name" value="Phosphotransferase system, mannose-type IIA component"/>
    <property type="match status" value="1"/>
</dbReference>
<keyword evidence="2" id="KW-0813">Transport</keyword>
<comment type="subcellular location">
    <subcellularLocation>
        <location evidence="1">Cytoplasm</location>
    </subcellularLocation>
</comment>
<reference evidence="10 11" key="1">
    <citation type="submission" date="2020-04" db="EMBL/GenBank/DDBJ databases">
        <authorList>
            <person name="De Canck E."/>
        </authorList>
    </citation>
    <scope>NUCLEOTIDE SEQUENCE [LARGE SCALE GENOMIC DNA]</scope>
    <source>
        <strain evidence="10 11">LMG 27177</strain>
    </source>
</reference>
<keyword evidence="7" id="KW-0418">Kinase</keyword>
<dbReference type="PROSITE" id="PS51096">
    <property type="entry name" value="PTS_EIIA_TYPE_4"/>
    <property type="match status" value="1"/>
</dbReference>
<feature type="domain" description="PTS EIIA type-4" evidence="9">
    <location>
        <begin position="46"/>
        <end position="168"/>
    </location>
</feature>
<dbReference type="CDD" id="cd00006">
    <property type="entry name" value="PTS_IIA_man"/>
    <property type="match status" value="1"/>
</dbReference>
<gene>
    <name evidence="10" type="ORF">LMG27177_05166</name>
</gene>
<evidence type="ECO:0000313" key="10">
    <source>
        <dbReference type="EMBL" id="CAB3802142.1"/>
    </source>
</evidence>
<keyword evidence="6" id="KW-0598">Phosphotransferase system</keyword>
<evidence type="ECO:0000256" key="8">
    <source>
        <dbReference type="SAM" id="MobiDB-lite"/>
    </source>
</evidence>
<keyword evidence="5" id="KW-0808">Transferase</keyword>
<dbReference type="InterPro" id="IPR051471">
    <property type="entry name" value="Bacterial_PTS_sugar_comp"/>
</dbReference>
<keyword evidence="4" id="KW-0762">Sugar transport</keyword>